<dbReference type="PANTHER" id="PTHR46485:SF5">
    <property type="entry name" value="CENTER DIVIDER, ISOFORM A"/>
    <property type="match status" value="1"/>
</dbReference>
<evidence type="ECO:0000313" key="8">
    <source>
        <dbReference type="Proteomes" id="UP000281553"/>
    </source>
</evidence>
<accession>A0A3P7QHQ1</accession>
<protein>
    <recommendedName>
        <fullName evidence="6">Serine-threonine/tyrosine-protein kinase catalytic domain-containing protein</fullName>
    </recommendedName>
</protein>
<dbReference type="GO" id="GO:0004674">
    <property type="term" value="F:protein serine/threonine kinase activity"/>
    <property type="evidence" value="ECO:0007669"/>
    <property type="project" value="UniProtKB-KW"/>
</dbReference>
<dbReference type="Proteomes" id="UP000281553">
    <property type="component" value="Unassembled WGS sequence"/>
</dbReference>
<evidence type="ECO:0000256" key="5">
    <source>
        <dbReference type="ARBA" id="ARBA00022840"/>
    </source>
</evidence>
<name>A0A3P7QHQ1_DIBLA</name>
<keyword evidence="8" id="KW-1185">Reference proteome</keyword>
<evidence type="ECO:0000256" key="1">
    <source>
        <dbReference type="ARBA" id="ARBA00022527"/>
    </source>
</evidence>
<dbReference type="OrthoDB" id="6266426at2759"/>
<evidence type="ECO:0000256" key="4">
    <source>
        <dbReference type="ARBA" id="ARBA00022777"/>
    </source>
</evidence>
<keyword evidence="2" id="KW-0808">Transferase</keyword>
<dbReference type="InterPro" id="IPR050940">
    <property type="entry name" value="Actin_reg-Ser/Thr_kinase"/>
</dbReference>
<keyword evidence="4" id="KW-0418">Kinase</keyword>
<dbReference type="PANTHER" id="PTHR46485">
    <property type="entry name" value="LIM DOMAIN KINASE 1"/>
    <property type="match status" value="1"/>
</dbReference>
<keyword evidence="1" id="KW-0723">Serine/threonine-protein kinase</keyword>
<evidence type="ECO:0000256" key="2">
    <source>
        <dbReference type="ARBA" id="ARBA00022679"/>
    </source>
</evidence>
<dbReference type="EMBL" id="UYRU01079110">
    <property type="protein sequence ID" value="VDN29819.1"/>
    <property type="molecule type" value="Genomic_DNA"/>
</dbReference>
<feature type="domain" description="Serine-threonine/tyrosine-protein kinase catalytic" evidence="6">
    <location>
        <begin position="46"/>
        <end position="120"/>
    </location>
</feature>
<keyword evidence="5" id="KW-0067">ATP-binding</keyword>
<dbReference type="InterPro" id="IPR001245">
    <property type="entry name" value="Ser-Thr/Tyr_kinase_cat_dom"/>
</dbReference>
<reference evidence="7 8" key="1">
    <citation type="submission" date="2018-11" db="EMBL/GenBank/DDBJ databases">
        <authorList>
            <consortium name="Pathogen Informatics"/>
        </authorList>
    </citation>
    <scope>NUCLEOTIDE SEQUENCE [LARGE SCALE GENOMIC DNA]</scope>
</reference>
<dbReference type="SUPFAM" id="SSF56112">
    <property type="entry name" value="Protein kinase-like (PK-like)"/>
    <property type="match status" value="1"/>
</dbReference>
<keyword evidence="3" id="KW-0547">Nucleotide-binding</keyword>
<evidence type="ECO:0000259" key="6">
    <source>
        <dbReference type="Pfam" id="PF07714"/>
    </source>
</evidence>
<proteinExistence type="predicted"/>
<dbReference type="Pfam" id="PF07714">
    <property type="entry name" value="PK_Tyr_Ser-Thr"/>
    <property type="match status" value="1"/>
</dbReference>
<evidence type="ECO:0000256" key="3">
    <source>
        <dbReference type="ARBA" id="ARBA00022741"/>
    </source>
</evidence>
<dbReference type="AlphaFoldDB" id="A0A3P7QHQ1"/>
<gene>
    <name evidence="7" type="ORF">DILT_LOCUS15431</name>
</gene>
<organism evidence="7 8">
    <name type="scientific">Dibothriocephalus latus</name>
    <name type="common">Fish tapeworm</name>
    <name type="synonym">Diphyllobothrium latum</name>
    <dbReference type="NCBI Taxonomy" id="60516"/>
    <lineage>
        <taxon>Eukaryota</taxon>
        <taxon>Metazoa</taxon>
        <taxon>Spiralia</taxon>
        <taxon>Lophotrochozoa</taxon>
        <taxon>Platyhelminthes</taxon>
        <taxon>Cestoda</taxon>
        <taxon>Eucestoda</taxon>
        <taxon>Diphyllobothriidea</taxon>
        <taxon>Diphyllobothriidae</taxon>
        <taxon>Dibothriocephalus</taxon>
    </lineage>
</organism>
<evidence type="ECO:0000313" key="7">
    <source>
        <dbReference type="EMBL" id="VDN29819.1"/>
    </source>
</evidence>
<sequence>MHPFNVPVRSYLTSLYGLVLFAISSDAPVTFSTLYAHLSIQEERGSYDNADVFSFGILLCELITCLVNDGLRIPRTPVFGLDVDSLPTPPDCPSWLLDLAVRCCNVEHTCRPLVKEINQILRYHLANWCGGMNSSQSTPKTAIVEDPTLELDVSGLKYAGYLCLVSTDLIIFVWVSHANYLLHSSCLCMFGHHNR</sequence>
<dbReference type="InterPro" id="IPR011009">
    <property type="entry name" value="Kinase-like_dom_sf"/>
</dbReference>
<dbReference type="GO" id="GO:0005524">
    <property type="term" value="F:ATP binding"/>
    <property type="evidence" value="ECO:0007669"/>
    <property type="project" value="UniProtKB-KW"/>
</dbReference>
<dbReference type="Gene3D" id="1.10.510.10">
    <property type="entry name" value="Transferase(Phosphotransferase) domain 1"/>
    <property type="match status" value="1"/>
</dbReference>